<accession>F8PM26</accession>
<dbReference type="Proteomes" id="UP000008063">
    <property type="component" value="Unassembled WGS sequence"/>
</dbReference>
<protein>
    <submittedName>
        <fullName evidence="1">Uncharacterized protein</fullName>
    </submittedName>
</protein>
<dbReference type="InParanoid" id="F8PM26"/>
<evidence type="ECO:0000313" key="1">
    <source>
        <dbReference type="EMBL" id="EGO02658.1"/>
    </source>
</evidence>
<sequence>HVPFVIVSATIFADIQKDITQFLLLRTEDLLTIHRSTNQPNIWLSIRQIKYPLNTFKDLVFLIPDGWKPGDSPTEKFLIFFNNIQEAISATKFLRNHLPPDLQINI</sequence>
<keyword evidence="2" id="KW-1185">Reference proteome</keyword>
<evidence type="ECO:0000313" key="2">
    <source>
        <dbReference type="Proteomes" id="UP000008063"/>
    </source>
</evidence>
<organism evidence="2">
    <name type="scientific">Serpula lacrymans var. lacrymans (strain S7.3)</name>
    <name type="common">Dry rot fungus</name>
    <dbReference type="NCBI Taxonomy" id="936435"/>
    <lineage>
        <taxon>Eukaryota</taxon>
        <taxon>Fungi</taxon>
        <taxon>Dikarya</taxon>
        <taxon>Basidiomycota</taxon>
        <taxon>Agaricomycotina</taxon>
        <taxon>Agaricomycetes</taxon>
        <taxon>Agaricomycetidae</taxon>
        <taxon>Boletales</taxon>
        <taxon>Coniophorineae</taxon>
        <taxon>Serpulaceae</taxon>
        <taxon>Serpula</taxon>
    </lineage>
</organism>
<dbReference type="AlphaFoldDB" id="F8PM26"/>
<proteinExistence type="predicted"/>
<reference evidence="2" key="1">
    <citation type="journal article" date="2011" name="Science">
        <title>The plant cell wall-decomposing machinery underlies the functional diversity of forest fungi.</title>
        <authorList>
            <person name="Eastwood D.C."/>
            <person name="Floudas D."/>
            <person name="Binder M."/>
            <person name="Majcherczyk A."/>
            <person name="Schneider P."/>
            <person name="Aerts A."/>
            <person name="Asiegbu F.O."/>
            <person name="Baker S.E."/>
            <person name="Barry K."/>
            <person name="Bendiksby M."/>
            <person name="Blumentritt M."/>
            <person name="Coutinho P.M."/>
            <person name="Cullen D."/>
            <person name="de Vries R.P."/>
            <person name="Gathman A."/>
            <person name="Goodell B."/>
            <person name="Henrissat B."/>
            <person name="Ihrmark K."/>
            <person name="Kauserud H."/>
            <person name="Kohler A."/>
            <person name="LaButti K."/>
            <person name="Lapidus A."/>
            <person name="Lavin J.L."/>
            <person name="Lee Y.-H."/>
            <person name="Lindquist E."/>
            <person name="Lilly W."/>
            <person name="Lucas S."/>
            <person name="Morin E."/>
            <person name="Murat C."/>
            <person name="Oguiza J.A."/>
            <person name="Park J."/>
            <person name="Pisabarro A.G."/>
            <person name="Riley R."/>
            <person name="Rosling A."/>
            <person name="Salamov A."/>
            <person name="Schmidt O."/>
            <person name="Schmutz J."/>
            <person name="Skrede I."/>
            <person name="Stenlid J."/>
            <person name="Wiebenga A."/>
            <person name="Xie X."/>
            <person name="Kuees U."/>
            <person name="Hibbett D.S."/>
            <person name="Hoffmeister D."/>
            <person name="Hoegberg N."/>
            <person name="Martin F."/>
            <person name="Grigoriev I.V."/>
            <person name="Watkinson S.C."/>
        </authorList>
    </citation>
    <scope>NUCLEOTIDE SEQUENCE [LARGE SCALE GENOMIC DNA]</scope>
    <source>
        <strain evidence="2">strain S7.3</strain>
    </source>
</reference>
<feature type="non-terminal residue" evidence="1">
    <location>
        <position position="1"/>
    </location>
</feature>
<gene>
    <name evidence="1" type="ORF">SERLA73DRAFT_47519</name>
</gene>
<name>F8PM26_SERL3</name>
<dbReference type="EMBL" id="GL945476">
    <property type="protein sequence ID" value="EGO02658.1"/>
    <property type="molecule type" value="Genomic_DNA"/>
</dbReference>
<dbReference type="HOGENOM" id="CLU_176689_0_0_1"/>
<dbReference type="OrthoDB" id="10261556at2759"/>